<dbReference type="AlphaFoldDB" id="A0A1C5K8W3"/>
<evidence type="ECO:0000313" key="2">
    <source>
        <dbReference type="EMBL" id="SCG79235.1"/>
    </source>
</evidence>
<evidence type="ECO:0000256" key="1">
    <source>
        <dbReference type="SAM" id="MobiDB-lite"/>
    </source>
</evidence>
<dbReference type="Proteomes" id="UP000198217">
    <property type="component" value="Chromosome I"/>
</dbReference>
<dbReference type="RefSeq" id="WP_088996683.1">
    <property type="nucleotide sequence ID" value="NZ_LT607750.1"/>
</dbReference>
<dbReference type="EMBL" id="LT607750">
    <property type="protein sequence ID" value="SCG79235.1"/>
    <property type="molecule type" value="Genomic_DNA"/>
</dbReference>
<evidence type="ECO:0000313" key="3">
    <source>
        <dbReference type="Proteomes" id="UP000198217"/>
    </source>
</evidence>
<name>A0A1C5K8W3_9ACTN</name>
<sequence>MSAGGFSEVDHDLLADYVGGALDGTPEEASVARLVTEDPAWSEAYALLAAAVAGVRADLAGWGESPEPMPPAVTDRILTALAAQPADVPADDAPADSAAATRSRPVTADPDSGGAPVVVPAQPVGGSGRRPASVPRSEPGRGAATGPGRRRRRFSRLAGPVAVAAVSIAAVGLGVNQLAGGRAEDGAAGTALSDSAGRATPEVAGPVVAGATTAPLHSGTDYSPQTLGGALSTMKAVPFGSGAPAGVDAEGGRMAAPGNLDRLGDQAALAACLGDIGTEHGSGPLVVELVDYARFLGQPALVVRFTDGSGARWAWVSGPECGVPGSGADTRYRTRVG</sequence>
<accession>A0A1C5K8W3</accession>
<feature type="compositionally biased region" description="Low complexity" evidence="1">
    <location>
        <begin position="112"/>
        <end position="124"/>
    </location>
</feature>
<feature type="region of interest" description="Disordered" evidence="1">
    <location>
        <begin position="87"/>
        <end position="153"/>
    </location>
</feature>
<gene>
    <name evidence="2" type="ORF">GA0070609_5828</name>
</gene>
<keyword evidence="3" id="KW-1185">Reference proteome</keyword>
<reference evidence="2 3" key="1">
    <citation type="submission" date="2016-06" db="EMBL/GenBank/DDBJ databases">
        <authorList>
            <person name="Kjaerup R.B."/>
            <person name="Dalgaard T.S."/>
            <person name="Juul-Madsen H.R."/>
        </authorList>
    </citation>
    <scope>NUCLEOTIDE SEQUENCE [LARGE SCALE GENOMIC DNA]</scope>
    <source>
        <strain evidence="2 3">DSM 43904</strain>
    </source>
</reference>
<organism evidence="2 3">
    <name type="scientific">Micromonospora echinaurantiaca</name>
    <dbReference type="NCBI Taxonomy" id="47857"/>
    <lineage>
        <taxon>Bacteria</taxon>
        <taxon>Bacillati</taxon>
        <taxon>Actinomycetota</taxon>
        <taxon>Actinomycetes</taxon>
        <taxon>Micromonosporales</taxon>
        <taxon>Micromonosporaceae</taxon>
        <taxon>Micromonospora</taxon>
    </lineage>
</organism>
<protein>
    <submittedName>
        <fullName evidence="2">Uncharacterized protein</fullName>
    </submittedName>
</protein>
<proteinExistence type="predicted"/>